<gene>
    <name evidence="5" type="ORF">FSW04_00970</name>
</gene>
<protein>
    <recommendedName>
        <fullName evidence="4">Blue (type 1) copper domain-containing protein</fullName>
    </recommendedName>
</protein>
<feature type="signal peptide" evidence="3">
    <location>
        <begin position="1"/>
        <end position="21"/>
    </location>
</feature>
<evidence type="ECO:0000256" key="3">
    <source>
        <dbReference type="SAM" id="SignalP"/>
    </source>
</evidence>
<dbReference type="KEGG" id="bsol:FSW04_00970"/>
<dbReference type="RefSeq" id="WP_146915320.1">
    <property type="nucleotide sequence ID" value="NZ_CP042430.1"/>
</dbReference>
<dbReference type="OrthoDB" id="574459at2"/>
<organism evidence="5 6">
    <name type="scientific">Baekduia soli</name>
    <dbReference type="NCBI Taxonomy" id="496014"/>
    <lineage>
        <taxon>Bacteria</taxon>
        <taxon>Bacillati</taxon>
        <taxon>Actinomycetota</taxon>
        <taxon>Thermoleophilia</taxon>
        <taxon>Solirubrobacterales</taxon>
        <taxon>Baekduiaceae</taxon>
        <taxon>Baekduia</taxon>
    </lineage>
</organism>
<feature type="chain" id="PRO_5022964717" description="Blue (type 1) copper domain-containing protein" evidence="3">
    <location>
        <begin position="22"/>
        <end position="296"/>
    </location>
</feature>
<reference evidence="5 6" key="1">
    <citation type="journal article" date="2018" name="J. Microbiol.">
        <title>Baekduia soli gen. nov., sp. nov., a novel bacterium isolated from the soil of Baekdu Mountain and proposal of a novel family name, Baekduiaceae fam. nov.</title>
        <authorList>
            <person name="An D.S."/>
            <person name="Siddiqi M.Z."/>
            <person name="Kim K.H."/>
            <person name="Yu H.S."/>
            <person name="Im W.T."/>
        </authorList>
    </citation>
    <scope>NUCLEOTIDE SEQUENCE [LARGE SCALE GENOMIC DNA]</scope>
    <source>
        <strain evidence="5 6">BR7-21</strain>
    </source>
</reference>
<keyword evidence="2" id="KW-0186">Copper</keyword>
<evidence type="ECO:0000313" key="5">
    <source>
        <dbReference type="EMBL" id="QEC46287.1"/>
    </source>
</evidence>
<dbReference type="InterPro" id="IPR008972">
    <property type="entry name" value="Cupredoxin"/>
</dbReference>
<feature type="domain" description="Blue (type 1) copper" evidence="4">
    <location>
        <begin position="43"/>
        <end position="114"/>
    </location>
</feature>
<evidence type="ECO:0000256" key="2">
    <source>
        <dbReference type="ARBA" id="ARBA00023008"/>
    </source>
</evidence>
<dbReference type="PANTHER" id="PTHR36507">
    <property type="entry name" value="BLL1555 PROTEIN"/>
    <property type="match status" value="1"/>
</dbReference>
<keyword evidence="6" id="KW-1185">Reference proteome</keyword>
<keyword evidence="3" id="KW-0732">Signal</keyword>
<dbReference type="PANTHER" id="PTHR36507:SF1">
    <property type="entry name" value="BLL1555 PROTEIN"/>
    <property type="match status" value="1"/>
</dbReference>
<name>A0A5B8TZY1_9ACTN</name>
<dbReference type="Pfam" id="PF00127">
    <property type="entry name" value="Copper-bind"/>
    <property type="match status" value="1"/>
</dbReference>
<evidence type="ECO:0000259" key="4">
    <source>
        <dbReference type="Pfam" id="PF00127"/>
    </source>
</evidence>
<dbReference type="GO" id="GO:0009055">
    <property type="term" value="F:electron transfer activity"/>
    <property type="evidence" value="ECO:0007669"/>
    <property type="project" value="InterPro"/>
</dbReference>
<dbReference type="Gene3D" id="2.60.40.420">
    <property type="entry name" value="Cupredoxins - blue copper proteins"/>
    <property type="match status" value="1"/>
</dbReference>
<dbReference type="EMBL" id="CP042430">
    <property type="protein sequence ID" value="QEC46287.1"/>
    <property type="molecule type" value="Genomic_DNA"/>
</dbReference>
<dbReference type="GO" id="GO:0005507">
    <property type="term" value="F:copper ion binding"/>
    <property type="evidence" value="ECO:0007669"/>
    <property type="project" value="InterPro"/>
</dbReference>
<dbReference type="InterPro" id="IPR000923">
    <property type="entry name" value="BlueCu_1"/>
</dbReference>
<keyword evidence="1" id="KW-0479">Metal-binding</keyword>
<dbReference type="AlphaFoldDB" id="A0A5B8TZY1"/>
<dbReference type="InterPro" id="IPR052721">
    <property type="entry name" value="ET_Amicyanin"/>
</dbReference>
<sequence>MRRALPIAVLAAAALAVGAVAAPAMDGMGGEPGAAKVSVLYAAFQAPQIAVVAGDTVQWSNDSSRAHDVVAADGSFDSGRLVVGGMFDHRFDRPGVVPYYCSLHPFMTGEIDVENVLLDTPAARGATGRPFVLTGRVAAGATGSVAIEGDDGTGFAPAGTAVPAIDGTFRATVVPRTTTTYRAVTEDGTSPPVQVLVLDHAVTVTRSTRGARTTLSVHVTPAAPGQPVVLQLLLRERFGWWPTLRARLDASSSARFTVARRGVVPARVVLTLPDGATELARSRTVHVGAPRRRASG</sequence>
<dbReference type="Proteomes" id="UP000321805">
    <property type="component" value="Chromosome"/>
</dbReference>
<dbReference type="SUPFAM" id="SSF49503">
    <property type="entry name" value="Cupredoxins"/>
    <property type="match status" value="1"/>
</dbReference>
<evidence type="ECO:0000256" key="1">
    <source>
        <dbReference type="ARBA" id="ARBA00022723"/>
    </source>
</evidence>
<proteinExistence type="predicted"/>
<evidence type="ECO:0000313" key="6">
    <source>
        <dbReference type="Proteomes" id="UP000321805"/>
    </source>
</evidence>
<accession>A0A5B8TZY1</accession>